<comment type="subcellular location">
    <subcellularLocation>
        <location evidence="1">Cell membrane</location>
        <topology evidence="1">Multi-pass membrane protein</topology>
    </subcellularLocation>
</comment>
<gene>
    <name evidence="8" type="ORF">M569_02108</name>
</gene>
<proteinExistence type="predicted"/>
<evidence type="ECO:0000256" key="3">
    <source>
        <dbReference type="ARBA" id="ARBA00022692"/>
    </source>
</evidence>
<dbReference type="AlphaFoldDB" id="S8D5E1"/>
<evidence type="ECO:0000313" key="9">
    <source>
        <dbReference type="Proteomes" id="UP000015453"/>
    </source>
</evidence>
<dbReference type="EMBL" id="AUSU01000754">
    <property type="protein sequence ID" value="EPS72651.1"/>
    <property type="molecule type" value="Genomic_DNA"/>
</dbReference>
<reference evidence="8 9" key="1">
    <citation type="journal article" date="2013" name="BMC Genomics">
        <title>The miniature genome of a carnivorous plant Genlisea aurea contains a low number of genes and short non-coding sequences.</title>
        <authorList>
            <person name="Leushkin E.V."/>
            <person name="Sutormin R.A."/>
            <person name="Nabieva E.R."/>
            <person name="Penin A.A."/>
            <person name="Kondrashov A.S."/>
            <person name="Logacheva M.D."/>
        </authorList>
    </citation>
    <scope>NUCLEOTIDE SEQUENCE [LARGE SCALE GENOMIC DNA]</scope>
</reference>
<dbReference type="GO" id="GO:0005886">
    <property type="term" value="C:plasma membrane"/>
    <property type="evidence" value="ECO:0007669"/>
    <property type="project" value="UniProtKB-SubCell"/>
</dbReference>
<organism evidence="8 9">
    <name type="scientific">Genlisea aurea</name>
    <dbReference type="NCBI Taxonomy" id="192259"/>
    <lineage>
        <taxon>Eukaryota</taxon>
        <taxon>Viridiplantae</taxon>
        <taxon>Streptophyta</taxon>
        <taxon>Embryophyta</taxon>
        <taxon>Tracheophyta</taxon>
        <taxon>Spermatophyta</taxon>
        <taxon>Magnoliopsida</taxon>
        <taxon>eudicotyledons</taxon>
        <taxon>Gunneridae</taxon>
        <taxon>Pentapetalae</taxon>
        <taxon>asterids</taxon>
        <taxon>lamiids</taxon>
        <taxon>Lamiales</taxon>
        <taxon>Lentibulariaceae</taxon>
        <taxon>Genlisea</taxon>
    </lineage>
</organism>
<evidence type="ECO:0000256" key="6">
    <source>
        <dbReference type="SAM" id="Phobius"/>
    </source>
</evidence>
<feature type="domain" description="Integral membrane bound transporter" evidence="7">
    <location>
        <begin position="414"/>
        <end position="540"/>
    </location>
</feature>
<dbReference type="Proteomes" id="UP000015453">
    <property type="component" value="Unassembled WGS sequence"/>
</dbReference>
<feature type="transmembrane region" description="Helical" evidence="6">
    <location>
        <begin position="95"/>
        <end position="113"/>
    </location>
</feature>
<evidence type="ECO:0000256" key="2">
    <source>
        <dbReference type="ARBA" id="ARBA00022475"/>
    </source>
</evidence>
<sequence>MVAEAEVRARTLWSMRLSSALRTAVACGIVGGATLYGPKAISGHIKFPSLSYLVLMLFGDTLGDVLGGCRDTLCAVLQVIPAAVLGRWCLGRRELPFGAAVPLMMAAAFLVTLPAAPSLTVKRIALVLIVLMAVGVDSDDESDTTVVHVLHVAASAGFGAMASLLAFLIPFPLPALAYHRMKKLSEFYAGNACTMAKLLKKGFSSKNGTERREILLRTKPISETQAKLLQAIRVLEEESRWERAWSRRDYCSKIVGKLNNVELAMRGIEYSLTASPASPLKFDDQDGHSLSAFWADVSIQFQLHVMKQSQRFPSFFSRRGRTAADDEEETAMKVNPSLSLPLTSLSQVENHEWACFLFSCADLLIHSGVPQQESKDSDEHPGGTVADRFKSCFRWLIRGGRIETSVRCAAALGLAVVMGELIAQDDGRWAGFMAATAFADGKEPLLTAANARGQGTAIGSVFALICLHAFHQPGIKLLALIPWVIFVRFLRHSKLYGIPGGYSSGVAALMILGRDNYGSQEGFAVARLTSVFIGLACILMAEFFTRSKRASTKARKQLYVTLRILKDCIKSLQSEQHNPNHHLQQLENSIRALAKYVSDAKSEPDFWFLPFRASCYEKMIASLSTVSDMLRFVAHNSQMLRNFKQYFSVQKEFPELLYNELQKLEKMVGSLLQILDGSMNETCKDYQPIDTQKNGGELWSVILEMGTGSVKQRIFICVGAVEFCIKTCKREIRGALDVLVREIVRWENNHLNH</sequence>
<feature type="transmembrane region" description="Helical" evidence="6">
    <location>
        <begin position="495"/>
        <end position="512"/>
    </location>
</feature>
<keyword evidence="5 6" id="KW-0472">Membrane</keyword>
<evidence type="ECO:0000256" key="5">
    <source>
        <dbReference type="ARBA" id="ARBA00023136"/>
    </source>
</evidence>
<dbReference type="PANTHER" id="PTHR30509">
    <property type="entry name" value="P-HYDROXYBENZOIC ACID EFFLUX PUMP SUBUNIT-RELATED"/>
    <property type="match status" value="1"/>
</dbReference>
<keyword evidence="3 6" id="KW-0812">Transmembrane</keyword>
<keyword evidence="9" id="KW-1185">Reference proteome</keyword>
<evidence type="ECO:0000256" key="1">
    <source>
        <dbReference type="ARBA" id="ARBA00004651"/>
    </source>
</evidence>
<keyword evidence="4 6" id="KW-1133">Transmembrane helix</keyword>
<keyword evidence="2" id="KW-1003">Cell membrane</keyword>
<accession>S8D5E1</accession>
<feature type="transmembrane region" description="Helical" evidence="6">
    <location>
        <begin position="524"/>
        <end position="545"/>
    </location>
</feature>
<protein>
    <recommendedName>
        <fullName evidence="7">Integral membrane bound transporter domain-containing protein</fullName>
    </recommendedName>
</protein>
<dbReference type="InterPro" id="IPR049453">
    <property type="entry name" value="Memb_transporter_dom"/>
</dbReference>
<name>S8D5E1_9LAMI</name>
<dbReference type="OrthoDB" id="68611at2759"/>
<comment type="caution">
    <text evidence="8">The sequence shown here is derived from an EMBL/GenBank/DDBJ whole genome shotgun (WGS) entry which is preliminary data.</text>
</comment>
<dbReference type="Pfam" id="PF13515">
    <property type="entry name" value="FUSC_2"/>
    <property type="match status" value="1"/>
</dbReference>
<evidence type="ECO:0000256" key="4">
    <source>
        <dbReference type="ARBA" id="ARBA00022989"/>
    </source>
</evidence>
<evidence type="ECO:0000313" key="8">
    <source>
        <dbReference type="EMBL" id="EPS72651.1"/>
    </source>
</evidence>
<feature type="transmembrane region" description="Helical" evidence="6">
    <location>
        <begin position="148"/>
        <end position="173"/>
    </location>
</feature>
<dbReference type="PANTHER" id="PTHR30509:SF34">
    <property type="entry name" value="F3L24.34 PROTEIN"/>
    <property type="match status" value="1"/>
</dbReference>
<evidence type="ECO:0000259" key="7">
    <source>
        <dbReference type="Pfam" id="PF13515"/>
    </source>
</evidence>